<reference evidence="1" key="1">
    <citation type="submission" date="2020-05" db="EMBL/GenBank/DDBJ databases">
        <authorList>
            <person name="Chiriac C."/>
            <person name="Salcher M."/>
            <person name="Ghai R."/>
            <person name="Kavagutti S V."/>
        </authorList>
    </citation>
    <scope>NUCLEOTIDE SEQUENCE</scope>
</reference>
<sequence length="181" mass="19731">MRRILPLALAALLACAAVWPADAASAKTFDTWPSVTAALSGLQTPWEPRHTIGLTLDPKLGIDVTRCTGKKGYLIHARYASPRNRRAFSIVEQPNGVNCVRTNMSGYGRIGIVRVLGYTFDIYGRCKAARCPGWTVVKRGLVRMRPASPGASVSSVRIATKGLTYEEVRWLTEGLALPSFN</sequence>
<evidence type="ECO:0000313" key="1">
    <source>
        <dbReference type="EMBL" id="CAB4861335.1"/>
    </source>
</evidence>
<accession>A0A6J7CWY6</accession>
<protein>
    <submittedName>
        <fullName evidence="1">Unannotated protein</fullName>
    </submittedName>
</protein>
<dbReference type="AlphaFoldDB" id="A0A6J7CWY6"/>
<gene>
    <name evidence="1" type="ORF">UFOPK3402_00225</name>
</gene>
<organism evidence="1">
    <name type="scientific">freshwater metagenome</name>
    <dbReference type="NCBI Taxonomy" id="449393"/>
    <lineage>
        <taxon>unclassified sequences</taxon>
        <taxon>metagenomes</taxon>
        <taxon>ecological metagenomes</taxon>
    </lineage>
</organism>
<dbReference type="PROSITE" id="PS51257">
    <property type="entry name" value="PROKAR_LIPOPROTEIN"/>
    <property type="match status" value="1"/>
</dbReference>
<dbReference type="EMBL" id="CAFBLS010000016">
    <property type="protein sequence ID" value="CAB4861335.1"/>
    <property type="molecule type" value="Genomic_DNA"/>
</dbReference>
<proteinExistence type="predicted"/>
<name>A0A6J7CWY6_9ZZZZ</name>